<evidence type="ECO:0000313" key="1">
    <source>
        <dbReference type="EMBL" id="KAJ1672694.1"/>
    </source>
</evidence>
<protein>
    <submittedName>
        <fullName evidence="1">Uncharacterized protein</fullName>
    </submittedName>
</protein>
<comment type="caution">
    <text evidence="1">The sequence shown here is derived from an EMBL/GenBank/DDBJ whole genome shotgun (WGS) entry which is preliminary data.</text>
</comment>
<organism evidence="1 2">
    <name type="scientific">Spiromyces aspiralis</name>
    <dbReference type="NCBI Taxonomy" id="68401"/>
    <lineage>
        <taxon>Eukaryota</taxon>
        <taxon>Fungi</taxon>
        <taxon>Fungi incertae sedis</taxon>
        <taxon>Zoopagomycota</taxon>
        <taxon>Kickxellomycotina</taxon>
        <taxon>Kickxellomycetes</taxon>
        <taxon>Kickxellales</taxon>
        <taxon>Kickxellaceae</taxon>
        <taxon>Spiromyces</taxon>
    </lineage>
</organism>
<dbReference type="EMBL" id="JAMZIH010007976">
    <property type="protein sequence ID" value="KAJ1672694.1"/>
    <property type="molecule type" value="Genomic_DNA"/>
</dbReference>
<proteinExistence type="predicted"/>
<dbReference type="Proteomes" id="UP001145114">
    <property type="component" value="Unassembled WGS sequence"/>
</dbReference>
<reference evidence="1" key="1">
    <citation type="submission" date="2022-06" db="EMBL/GenBank/DDBJ databases">
        <title>Phylogenomic reconstructions and comparative analyses of Kickxellomycotina fungi.</title>
        <authorList>
            <person name="Reynolds N.K."/>
            <person name="Stajich J.E."/>
            <person name="Barry K."/>
            <person name="Grigoriev I.V."/>
            <person name="Crous P."/>
            <person name="Smith M.E."/>
        </authorList>
    </citation>
    <scope>NUCLEOTIDE SEQUENCE</scope>
    <source>
        <strain evidence="1">RSA 2271</strain>
    </source>
</reference>
<keyword evidence="2" id="KW-1185">Reference proteome</keyword>
<evidence type="ECO:0000313" key="2">
    <source>
        <dbReference type="Proteomes" id="UP001145114"/>
    </source>
</evidence>
<name>A0ACC1HEC9_9FUNG</name>
<gene>
    <name evidence="1" type="ORF">EV182_006681</name>
</gene>
<accession>A0ACC1HEC9</accession>
<sequence length="111" mass="12915">MSLQIPQKLSNIRPYLIRAKEVSEREPVIAYFCKYYATKLAIQHEEKDEEVLQFISDILTDIEKLKEALDGDPKWSEIIKDDKNAAAYFETFVLKIFARADTEDREGQATK</sequence>